<name>A0A9W6CZE5_9BACT</name>
<protein>
    <submittedName>
        <fullName evidence="1">Phospholipid-binding protein</fullName>
    </submittedName>
</protein>
<dbReference type="AlphaFoldDB" id="A0A9W6CZE5"/>
<dbReference type="Proteomes" id="UP001144372">
    <property type="component" value="Unassembled WGS sequence"/>
</dbReference>
<dbReference type="Pfam" id="PF13189">
    <property type="entry name" value="Cytidylate_kin2"/>
    <property type="match status" value="1"/>
</dbReference>
<accession>A0A9W6CZE5</accession>
<reference evidence="1" key="1">
    <citation type="submission" date="2022-12" db="EMBL/GenBank/DDBJ databases">
        <title>Reference genome sequencing for broad-spectrum identification of bacterial and archaeal isolates by mass spectrometry.</title>
        <authorList>
            <person name="Sekiguchi Y."/>
            <person name="Tourlousse D.M."/>
        </authorList>
    </citation>
    <scope>NUCLEOTIDE SEQUENCE</scope>
    <source>
        <strain evidence="1">ASRB1</strain>
    </source>
</reference>
<dbReference type="InterPro" id="IPR027417">
    <property type="entry name" value="P-loop_NTPase"/>
</dbReference>
<comment type="caution">
    <text evidence="1">The sequence shown here is derived from an EMBL/GenBank/DDBJ whole genome shotgun (WGS) entry which is preliminary data.</text>
</comment>
<dbReference type="EMBL" id="BSDR01000001">
    <property type="protein sequence ID" value="GLI32955.1"/>
    <property type="molecule type" value="Genomic_DNA"/>
</dbReference>
<dbReference type="Gene3D" id="3.40.50.300">
    <property type="entry name" value="P-loop containing nucleotide triphosphate hydrolases"/>
    <property type="match status" value="1"/>
</dbReference>
<evidence type="ECO:0000313" key="1">
    <source>
        <dbReference type="EMBL" id="GLI32955.1"/>
    </source>
</evidence>
<organism evidence="1 2">
    <name type="scientific">Desulforhabdus amnigena</name>
    <dbReference type="NCBI Taxonomy" id="40218"/>
    <lineage>
        <taxon>Bacteria</taxon>
        <taxon>Pseudomonadati</taxon>
        <taxon>Thermodesulfobacteriota</taxon>
        <taxon>Syntrophobacteria</taxon>
        <taxon>Syntrophobacterales</taxon>
        <taxon>Syntrophobacteraceae</taxon>
        <taxon>Desulforhabdus</taxon>
    </lineage>
</organism>
<proteinExistence type="predicted"/>
<evidence type="ECO:0000313" key="2">
    <source>
        <dbReference type="Proteomes" id="UP001144372"/>
    </source>
</evidence>
<gene>
    <name evidence="1" type="ORF">DAMNIGENAA_03880</name>
</gene>
<keyword evidence="2" id="KW-1185">Reference proteome</keyword>
<sequence length="268" mass="30456">MAIITLSRDSYSRGKEVAEKVAKELGYDCISREILLEASEIFNIPQIKLYRAIHDAPSILDRLTNGKQRYIAYIRATLLDYLRKDNVVYHGLAGHFFVREIPHALRVRIIANMDERVRVEMERENISKKEAMELLKSDDEQRRKWSKSLYGLDTSDPSLYDLIIHLKKISVDEAVETICYAARQKCFETTPQSQKAMDDLALAAEVNAAIIEMAPHARLFAEDGNVTVTVKSQLEDTVLTSQIMTAAKNIKGVKTVKVEMEPFSLYAS</sequence>
<dbReference type="RefSeq" id="WP_281791973.1">
    <property type="nucleotide sequence ID" value="NZ_BSDR01000001.1"/>
</dbReference>